<dbReference type="EMBL" id="FMMM01000031">
    <property type="protein sequence ID" value="SCQ20003.1"/>
    <property type="molecule type" value="Genomic_DNA"/>
</dbReference>
<name>A0A1D3UIS0_TANFO</name>
<dbReference type="AlphaFoldDB" id="A0A1D3UIS0"/>
<dbReference type="Proteomes" id="UP000182057">
    <property type="component" value="Unassembled WGS sequence"/>
</dbReference>
<gene>
    <name evidence="1" type="ORF">TFUB20_00896</name>
</gene>
<reference evidence="1 2" key="1">
    <citation type="submission" date="2016-09" db="EMBL/GenBank/DDBJ databases">
        <authorList>
            <person name="Capua I."/>
            <person name="De Benedictis P."/>
            <person name="Joannis T."/>
            <person name="Lombin L.H."/>
            <person name="Cattoli G."/>
        </authorList>
    </citation>
    <scope>NUCLEOTIDE SEQUENCE [LARGE SCALE GENOMIC DNA]</scope>
    <source>
        <strain evidence="1 2">UB20</strain>
    </source>
</reference>
<protein>
    <recommendedName>
        <fullName evidence="3">Lipoprotein</fullName>
    </recommendedName>
</protein>
<dbReference type="OrthoDB" id="1096682at2"/>
<organism evidence="1 2">
    <name type="scientific">Tannerella forsythia</name>
    <name type="common">Bacteroides forsythus</name>
    <dbReference type="NCBI Taxonomy" id="28112"/>
    <lineage>
        <taxon>Bacteria</taxon>
        <taxon>Pseudomonadati</taxon>
        <taxon>Bacteroidota</taxon>
        <taxon>Bacteroidia</taxon>
        <taxon>Bacteroidales</taxon>
        <taxon>Tannerellaceae</taxon>
        <taxon>Tannerella</taxon>
    </lineage>
</organism>
<dbReference type="RefSeq" id="WP_141728961.1">
    <property type="nucleotide sequence ID" value="NZ_FMMM01000031.1"/>
</dbReference>
<dbReference type="PROSITE" id="PS51257">
    <property type="entry name" value="PROKAR_LIPOPROTEIN"/>
    <property type="match status" value="1"/>
</dbReference>
<dbReference type="Gene3D" id="3.40.1000.10">
    <property type="entry name" value="Mog1/PsbP, alpha/beta/alpha sandwich"/>
    <property type="match status" value="1"/>
</dbReference>
<accession>A0A1D3UIS0</accession>
<evidence type="ECO:0000313" key="2">
    <source>
        <dbReference type="Proteomes" id="UP000182057"/>
    </source>
</evidence>
<evidence type="ECO:0000313" key="1">
    <source>
        <dbReference type="EMBL" id="SCQ20003.1"/>
    </source>
</evidence>
<sequence>MKKYFLLICTLCMITACNQKTGKARQDNAAEQDSTSLSDEGLRSLYTDWKVIDQKDYTIRYPKDWMRKTDVEGSEFFIYSPQTDADDQFRENISLVTENLKGTGYDLDQYVKAALKMLRENIIESKRIQRAERDCQMVVYTQNFPEKFTTKNELYIWVKNGKAYILAFSYVIADDNPAQSAGREILRTFVLK</sequence>
<proteinExistence type="predicted"/>
<evidence type="ECO:0008006" key="3">
    <source>
        <dbReference type="Google" id="ProtNLM"/>
    </source>
</evidence>